<sequence length="395" mass="42906">MKPLRIGLFTDTFLPDQNGIVTSVGLLSDELRKLGHHVDVVAPDFPEHVDTRGDVLRVSSLRYMFLPTYRLAWPTRKDFERKYDIVHTHTPLTLGLAGVRLARKWDVPHVATYHTHIEAYTHYVPGLTALQQATGVVTRAMSLLYGRAAAVITPTAGTLDVLQAMHVRNPVVIPTAIDPAVLLAAPPVENPWPEGRRRLLSVGRLAKEKRFDHVLDTVAALPDTHLVILGEGPEREHLEAHAARLGIADRVSFLGVRPWTQIGAYYRLAELFLFASDTETQGLVLQEAQLMGVPVVAVGARGTLSGVAHDRSGYLVTPGDVNALIASSSQVLGDPALWARLSAGAREFGGSTTPAGVALRVLDVYASALNLPREVTFPAEAGVSGHPRNTLAYDR</sequence>
<dbReference type="PANTHER" id="PTHR45947:SF3">
    <property type="entry name" value="SULFOQUINOVOSYL TRANSFERASE SQD2"/>
    <property type="match status" value="1"/>
</dbReference>
<organism evidence="3 4">
    <name type="scientific">Deinococcus koreensis</name>
    <dbReference type="NCBI Taxonomy" id="2054903"/>
    <lineage>
        <taxon>Bacteria</taxon>
        <taxon>Thermotogati</taxon>
        <taxon>Deinococcota</taxon>
        <taxon>Deinococci</taxon>
        <taxon>Deinococcales</taxon>
        <taxon>Deinococcaceae</taxon>
        <taxon>Deinococcus</taxon>
    </lineage>
</organism>
<keyword evidence="4" id="KW-1185">Reference proteome</keyword>
<evidence type="ECO:0000313" key="4">
    <source>
        <dbReference type="Proteomes" id="UP000236379"/>
    </source>
</evidence>
<gene>
    <name evidence="3" type="ORF">CVO96_11820</name>
</gene>
<dbReference type="InterPro" id="IPR028098">
    <property type="entry name" value="Glyco_trans_4-like_N"/>
</dbReference>
<feature type="domain" description="Glycosyl transferase family 1" evidence="1">
    <location>
        <begin position="189"/>
        <end position="347"/>
    </location>
</feature>
<feature type="domain" description="Glycosyltransferase subfamily 4-like N-terminal" evidence="2">
    <location>
        <begin position="18"/>
        <end position="180"/>
    </location>
</feature>
<dbReference type="GO" id="GO:0016757">
    <property type="term" value="F:glycosyltransferase activity"/>
    <property type="evidence" value="ECO:0007669"/>
    <property type="project" value="InterPro"/>
</dbReference>
<name>A0A2K3UZL9_9DEIO</name>
<keyword evidence="3" id="KW-0808">Transferase</keyword>
<accession>A0A2K3UZL9</accession>
<dbReference type="AlphaFoldDB" id="A0A2K3UZL9"/>
<dbReference type="SUPFAM" id="SSF53756">
    <property type="entry name" value="UDP-Glycosyltransferase/glycogen phosphorylase"/>
    <property type="match status" value="1"/>
</dbReference>
<evidence type="ECO:0000259" key="1">
    <source>
        <dbReference type="Pfam" id="PF00534"/>
    </source>
</evidence>
<dbReference type="EMBL" id="PPPD01000001">
    <property type="protein sequence ID" value="PNY81962.1"/>
    <property type="molecule type" value="Genomic_DNA"/>
</dbReference>
<dbReference type="Proteomes" id="UP000236379">
    <property type="component" value="Unassembled WGS sequence"/>
</dbReference>
<dbReference type="Pfam" id="PF13439">
    <property type="entry name" value="Glyco_transf_4"/>
    <property type="match status" value="1"/>
</dbReference>
<proteinExistence type="predicted"/>
<reference evidence="3 4" key="1">
    <citation type="submission" date="2018-01" db="EMBL/GenBank/DDBJ databases">
        <title>Deinococcus koreensis sp. nov., a radiation-resistant bacterium isolated from river water.</title>
        <authorList>
            <person name="Choi A."/>
        </authorList>
    </citation>
    <scope>NUCLEOTIDE SEQUENCE [LARGE SCALE GENOMIC DNA]</scope>
    <source>
        <strain evidence="3 4">SJW1-2</strain>
    </source>
</reference>
<dbReference type="OrthoDB" id="9802525at2"/>
<dbReference type="RefSeq" id="WP_103312401.1">
    <property type="nucleotide sequence ID" value="NZ_PPPD01000001.1"/>
</dbReference>
<dbReference type="InterPro" id="IPR050194">
    <property type="entry name" value="Glycosyltransferase_grp1"/>
</dbReference>
<dbReference type="Gene3D" id="3.40.50.2000">
    <property type="entry name" value="Glycogen Phosphorylase B"/>
    <property type="match status" value="2"/>
</dbReference>
<evidence type="ECO:0000259" key="2">
    <source>
        <dbReference type="Pfam" id="PF13439"/>
    </source>
</evidence>
<comment type="caution">
    <text evidence="3">The sequence shown here is derived from an EMBL/GenBank/DDBJ whole genome shotgun (WGS) entry which is preliminary data.</text>
</comment>
<dbReference type="CDD" id="cd03817">
    <property type="entry name" value="GT4_UGDG-like"/>
    <property type="match status" value="1"/>
</dbReference>
<protein>
    <submittedName>
        <fullName evidence="3">Glycosyltransferase family 4 protein</fullName>
    </submittedName>
</protein>
<evidence type="ECO:0000313" key="3">
    <source>
        <dbReference type="EMBL" id="PNY81962.1"/>
    </source>
</evidence>
<dbReference type="PANTHER" id="PTHR45947">
    <property type="entry name" value="SULFOQUINOVOSYL TRANSFERASE SQD2"/>
    <property type="match status" value="1"/>
</dbReference>
<dbReference type="InterPro" id="IPR001296">
    <property type="entry name" value="Glyco_trans_1"/>
</dbReference>
<dbReference type="Pfam" id="PF00534">
    <property type="entry name" value="Glycos_transf_1"/>
    <property type="match status" value="1"/>
</dbReference>